<dbReference type="EMBL" id="CAJNOU010001738">
    <property type="protein sequence ID" value="CAF1246231.1"/>
    <property type="molecule type" value="Genomic_DNA"/>
</dbReference>
<evidence type="ECO:0000313" key="4">
    <source>
        <dbReference type="EMBL" id="CAF1375503.1"/>
    </source>
</evidence>
<dbReference type="Proteomes" id="UP000663882">
    <property type="component" value="Unassembled WGS sequence"/>
</dbReference>
<evidence type="ECO:0000313" key="6">
    <source>
        <dbReference type="EMBL" id="CAF1613632.1"/>
    </source>
</evidence>
<organism evidence="3 8">
    <name type="scientific">Rotaria sordida</name>
    <dbReference type="NCBI Taxonomy" id="392033"/>
    <lineage>
        <taxon>Eukaryota</taxon>
        <taxon>Metazoa</taxon>
        <taxon>Spiralia</taxon>
        <taxon>Gnathifera</taxon>
        <taxon>Rotifera</taxon>
        <taxon>Eurotatoria</taxon>
        <taxon>Bdelloidea</taxon>
        <taxon>Philodinida</taxon>
        <taxon>Philodinidae</taxon>
        <taxon>Rotaria</taxon>
    </lineage>
</organism>
<gene>
    <name evidence="6" type="ORF">JXQ802_LOCUS49702</name>
    <name evidence="4" type="ORF">PYM288_LOCUS33583</name>
    <name evidence="5" type="ORF">RFH988_LOCUS34897</name>
    <name evidence="3" type="ORF">SEV965_LOCUS23489</name>
</gene>
<dbReference type="Proteomes" id="UP000663870">
    <property type="component" value="Unassembled WGS sequence"/>
</dbReference>
<reference evidence="3" key="1">
    <citation type="submission" date="2021-02" db="EMBL/GenBank/DDBJ databases">
        <authorList>
            <person name="Nowell W R."/>
        </authorList>
    </citation>
    <scope>NUCLEOTIDE SEQUENCE</scope>
</reference>
<dbReference type="OrthoDB" id="10129898at2759"/>
<evidence type="ECO:0000256" key="1">
    <source>
        <dbReference type="SAM" id="MobiDB-lite"/>
    </source>
</evidence>
<protein>
    <submittedName>
        <fullName evidence="3">Uncharacterized protein</fullName>
    </submittedName>
</protein>
<feature type="region of interest" description="Disordered" evidence="1">
    <location>
        <begin position="52"/>
        <end position="82"/>
    </location>
</feature>
<accession>A0A814ZUE4</accession>
<name>A0A814ZUE4_9BILA</name>
<evidence type="ECO:0000256" key="2">
    <source>
        <dbReference type="SAM" id="SignalP"/>
    </source>
</evidence>
<proteinExistence type="predicted"/>
<dbReference type="Proteomes" id="UP000663889">
    <property type="component" value="Unassembled WGS sequence"/>
</dbReference>
<feature type="signal peptide" evidence="2">
    <location>
        <begin position="1"/>
        <end position="21"/>
    </location>
</feature>
<sequence length="82" mass="8872">MQSITILSCLILAVTILSVQMRPHGGHRDQRPPLGNSTFHFDGTFASSINNTDHQYNGFHSPRGHEGGSGFRPGRYGGGSHP</sequence>
<feature type="chain" id="PRO_5036226725" evidence="2">
    <location>
        <begin position="22"/>
        <end position="82"/>
    </location>
</feature>
<dbReference type="Proteomes" id="UP000663854">
    <property type="component" value="Unassembled WGS sequence"/>
</dbReference>
<dbReference type="EMBL" id="CAJNOO010005056">
    <property type="protein sequence ID" value="CAF1402346.1"/>
    <property type="molecule type" value="Genomic_DNA"/>
</dbReference>
<evidence type="ECO:0000313" key="8">
    <source>
        <dbReference type="Proteomes" id="UP000663889"/>
    </source>
</evidence>
<comment type="caution">
    <text evidence="3">The sequence shown here is derived from an EMBL/GenBank/DDBJ whole genome shotgun (WGS) entry which is preliminary data.</text>
</comment>
<keyword evidence="2" id="KW-0732">Signal</keyword>
<evidence type="ECO:0000313" key="7">
    <source>
        <dbReference type="Proteomes" id="UP000663870"/>
    </source>
</evidence>
<dbReference type="EMBL" id="CAJNOH010004630">
    <property type="protein sequence ID" value="CAF1375503.1"/>
    <property type="molecule type" value="Genomic_DNA"/>
</dbReference>
<dbReference type="AlphaFoldDB" id="A0A814ZUE4"/>
<keyword evidence="7" id="KW-1185">Reference proteome</keyword>
<dbReference type="EMBL" id="CAJNOL010006075">
    <property type="protein sequence ID" value="CAF1613632.1"/>
    <property type="molecule type" value="Genomic_DNA"/>
</dbReference>
<evidence type="ECO:0000313" key="5">
    <source>
        <dbReference type="EMBL" id="CAF1402346.1"/>
    </source>
</evidence>
<evidence type="ECO:0000313" key="3">
    <source>
        <dbReference type="EMBL" id="CAF1246231.1"/>
    </source>
</evidence>
<feature type="compositionally biased region" description="Gly residues" evidence="1">
    <location>
        <begin position="67"/>
        <end position="82"/>
    </location>
</feature>